<dbReference type="EMBL" id="OU503040">
    <property type="protein sequence ID" value="CAI9761009.1"/>
    <property type="molecule type" value="Genomic_DNA"/>
</dbReference>
<feature type="compositionally biased region" description="Polar residues" evidence="1">
    <location>
        <begin position="1"/>
        <end position="11"/>
    </location>
</feature>
<reference evidence="2" key="1">
    <citation type="submission" date="2023-05" db="EMBL/GenBank/DDBJ databases">
        <authorList>
            <person name="Huff M."/>
        </authorList>
    </citation>
    <scope>NUCLEOTIDE SEQUENCE</scope>
</reference>
<evidence type="ECO:0000256" key="1">
    <source>
        <dbReference type="SAM" id="MobiDB-lite"/>
    </source>
</evidence>
<sequence>MTSGAQGSISASGFPINRPGSGGMMSGIPGVRKMSGMPGMENDNWEVPISRSMPSGNGSTVQPAGCIPPPLIGKSPAPNQQCNLKVSGSFTSGRTSSFLMLVVHLLLAQLTVGFYTNPASQLSSPLRQASISSITLASNKPPASAARLAYQFGLDGWLGWSNQERNESLCQDELEESSFTSRLIL</sequence>
<protein>
    <submittedName>
        <fullName evidence="2">Uncharacterized protein</fullName>
    </submittedName>
</protein>
<organism evidence="2 3">
    <name type="scientific">Fraxinus pennsylvanica</name>
    <dbReference type="NCBI Taxonomy" id="56036"/>
    <lineage>
        <taxon>Eukaryota</taxon>
        <taxon>Viridiplantae</taxon>
        <taxon>Streptophyta</taxon>
        <taxon>Embryophyta</taxon>
        <taxon>Tracheophyta</taxon>
        <taxon>Spermatophyta</taxon>
        <taxon>Magnoliopsida</taxon>
        <taxon>eudicotyledons</taxon>
        <taxon>Gunneridae</taxon>
        <taxon>Pentapetalae</taxon>
        <taxon>asterids</taxon>
        <taxon>lamiids</taxon>
        <taxon>Lamiales</taxon>
        <taxon>Oleaceae</taxon>
        <taxon>Oleeae</taxon>
        <taxon>Fraxinus</taxon>
    </lineage>
</organism>
<gene>
    <name evidence="2" type="ORF">FPE_LOCUS8439</name>
</gene>
<keyword evidence="3" id="KW-1185">Reference proteome</keyword>
<evidence type="ECO:0000313" key="3">
    <source>
        <dbReference type="Proteomes" id="UP000834106"/>
    </source>
</evidence>
<proteinExistence type="predicted"/>
<name>A0AAD1Z145_9LAMI</name>
<evidence type="ECO:0000313" key="2">
    <source>
        <dbReference type="EMBL" id="CAI9761009.1"/>
    </source>
</evidence>
<dbReference type="AlphaFoldDB" id="A0AAD1Z145"/>
<accession>A0AAD1Z145</accession>
<feature type="region of interest" description="Disordered" evidence="1">
    <location>
        <begin position="1"/>
        <end position="28"/>
    </location>
</feature>
<dbReference type="Proteomes" id="UP000834106">
    <property type="component" value="Chromosome 5"/>
</dbReference>